<protein>
    <submittedName>
        <fullName evidence="2">Uncharacterized protein</fullName>
    </submittedName>
</protein>
<evidence type="ECO:0000313" key="3">
    <source>
        <dbReference type="Proteomes" id="UP000184512"/>
    </source>
</evidence>
<dbReference type="AlphaFoldDB" id="A0A1M6F6Y0"/>
<evidence type="ECO:0000256" key="1">
    <source>
        <dbReference type="SAM" id="Phobius"/>
    </source>
</evidence>
<keyword evidence="1" id="KW-0472">Membrane</keyword>
<feature type="transmembrane region" description="Helical" evidence="1">
    <location>
        <begin position="35"/>
        <end position="56"/>
    </location>
</feature>
<evidence type="ECO:0000313" key="2">
    <source>
        <dbReference type="EMBL" id="SHI93423.1"/>
    </source>
</evidence>
<dbReference type="Proteomes" id="UP000184512">
    <property type="component" value="Unassembled WGS sequence"/>
</dbReference>
<keyword evidence="1" id="KW-0812">Transmembrane</keyword>
<reference evidence="2 3" key="1">
    <citation type="submission" date="2016-11" db="EMBL/GenBank/DDBJ databases">
        <authorList>
            <person name="Jaros S."/>
            <person name="Januszkiewicz K."/>
            <person name="Wedrychowicz H."/>
        </authorList>
    </citation>
    <scope>NUCLEOTIDE SEQUENCE [LARGE SCALE GENOMIC DNA]</scope>
    <source>
        <strain evidence="2 3">DSM 12906</strain>
    </source>
</reference>
<gene>
    <name evidence="2" type="ORF">SAMN02745244_01364</name>
</gene>
<keyword evidence="1" id="KW-1133">Transmembrane helix</keyword>
<proteinExistence type="predicted"/>
<sequence length="76" mass="8627">MTVRRLVAALVTLLTLFMVATVIVAIWQEDFNWGWWWVVPVGALFLVVIIGFRILVQKAQEAAERADREAEEEPGS</sequence>
<accession>A0A1M6F6Y0</accession>
<keyword evidence="3" id="KW-1185">Reference proteome</keyword>
<dbReference type="EMBL" id="FQZG01000020">
    <property type="protein sequence ID" value="SHI93423.1"/>
    <property type="molecule type" value="Genomic_DNA"/>
</dbReference>
<organism evidence="2 3">
    <name type="scientific">Tessaracoccus bendigoensis DSM 12906</name>
    <dbReference type="NCBI Taxonomy" id="1123357"/>
    <lineage>
        <taxon>Bacteria</taxon>
        <taxon>Bacillati</taxon>
        <taxon>Actinomycetota</taxon>
        <taxon>Actinomycetes</taxon>
        <taxon>Propionibacteriales</taxon>
        <taxon>Propionibacteriaceae</taxon>
        <taxon>Tessaracoccus</taxon>
    </lineage>
</organism>
<name>A0A1M6F6Y0_9ACTN</name>
<dbReference type="STRING" id="1123357.SAMN02745244_01364"/>